<evidence type="ECO:0008006" key="16">
    <source>
        <dbReference type="Google" id="ProtNLM"/>
    </source>
</evidence>
<dbReference type="AlphaFoldDB" id="A0A813MB36"/>
<evidence type="ECO:0000256" key="1">
    <source>
        <dbReference type="ARBA" id="ARBA00004141"/>
    </source>
</evidence>
<comment type="subcellular location">
    <subcellularLocation>
        <location evidence="1">Membrane</location>
        <topology evidence="1">Multi-pass membrane protein</topology>
    </subcellularLocation>
</comment>
<name>A0A813MB36_9BILA</name>
<dbReference type="InterPro" id="IPR027469">
    <property type="entry name" value="Cation_efflux_TMD_sf"/>
</dbReference>
<evidence type="ECO:0000256" key="7">
    <source>
        <dbReference type="ARBA" id="ARBA00023136"/>
    </source>
</evidence>
<dbReference type="InterPro" id="IPR002524">
    <property type="entry name" value="Cation_efflux"/>
</dbReference>
<protein>
    <recommendedName>
        <fullName evidence="16">Zinc transporter 1</fullName>
    </recommendedName>
</protein>
<proteinExistence type="inferred from homology"/>
<gene>
    <name evidence="12" type="ORF">JYZ213_LOCUS17</name>
    <name evidence="14" type="ORF">OKA104_LOCUS6285</name>
    <name evidence="13" type="ORF">OXD698_LOCUS4997</name>
</gene>
<feature type="transmembrane region" description="Helical" evidence="9">
    <location>
        <begin position="95"/>
        <end position="114"/>
    </location>
</feature>
<dbReference type="Proteomes" id="UP000663844">
    <property type="component" value="Unassembled WGS sequence"/>
</dbReference>
<keyword evidence="4 9" id="KW-0812">Transmembrane</keyword>
<dbReference type="EMBL" id="CAJNOG010000001">
    <property type="protein sequence ID" value="CAF0718722.1"/>
    <property type="molecule type" value="Genomic_DNA"/>
</dbReference>
<comment type="similarity">
    <text evidence="2">Belongs to the cation diffusion facilitator (CDF) transporter (TC 2.A.4) family. SLC30A subfamily.</text>
</comment>
<evidence type="ECO:0000256" key="3">
    <source>
        <dbReference type="ARBA" id="ARBA00022448"/>
    </source>
</evidence>
<sequence>MTPEDKLTSHSHHHMRRLFGTKTCRLLTMLSLVFTFFIIELVVGNITNSVSLVADSFHMLSDAIALIIAIVAVRFSRHRSDTNTYGWVRAEVIGANINTVFLLTLCLTIIFDAIKRFIQPEPIENVNLLLFVGLIGLGINIIGLFLFQGFHGHSHGHSHKADSHGHAHKGDSHGHSHNHTEKQPEENIEEENLLKHNKSGKHIIRVTQEGVTECVQESNEQMKTVIEVDAEKESKPKKKASMNMHGVFLHVMGDALGSAAVIISALLIKFVPHEPENTKHWTVYIDPILSIIIVIIITISSIPLFKDTTYILLQSIPKHLEINQIKSQLLEAIPEINGIHELHIWSLTNEKIIASAHINRSSLSNYMVVAAKVQKFFHSIDIHSVTIQYECDNDIKSNDQQTMITQQKTLYNEKKIPGDCLLRCESDECDAKTCCTKSSNRRNSLVKNSDTNRIHPISEPTHFRNTLYTQV</sequence>
<dbReference type="GO" id="GO:0016020">
    <property type="term" value="C:membrane"/>
    <property type="evidence" value="ECO:0007669"/>
    <property type="project" value="UniProtKB-SubCell"/>
</dbReference>
<dbReference type="GO" id="GO:0006882">
    <property type="term" value="P:intracellular zinc ion homeostasis"/>
    <property type="evidence" value="ECO:0007669"/>
    <property type="project" value="TreeGrafter"/>
</dbReference>
<feature type="transmembrane region" description="Helical" evidence="9">
    <location>
        <begin position="288"/>
        <end position="305"/>
    </location>
</feature>
<dbReference type="InterPro" id="IPR027470">
    <property type="entry name" value="Cation_efflux_CTD"/>
</dbReference>
<feature type="region of interest" description="Disordered" evidence="8">
    <location>
        <begin position="156"/>
        <end position="187"/>
    </location>
</feature>
<keyword evidence="6 9" id="KW-1133">Transmembrane helix</keyword>
<feature type="domain" description="Cation efflux protein cytoplasmic" evidence="11">
    <location>
        <begin position="317"/>
        <end position="390"/>
    </location>
</feature>
<feature type="transmembrane region" description="Helical" evidence="9">
    <location>
        <begin position="24"/>
        <end position="44"/>
    </location>
</feature>
<feature type="transmembrane region" description="Helical" evidence="9">
    <location>
        <begin position="56"/>
        <end position="75"/>
    </location>
</feature>
<comment type="caution">
    <text evidence="12">The sequence shown here is derived from an EMBL/GenBank/DDBJ whole genome shotgun (WGS) entry which is preliminary data.</text>
</comment>
<dbReference type="Proteomes" id="UP000663845">
    <property type="component" value="Unassembled WGS sequence"/>
</dbReference>
<dbReference type="EMBL" id="CAJOAZ010000197">
    <property type="protein sequence ID" value="CAF3572810.1"/>
    <property type="molecule type" value="Genomic_DNA"/>
</dbReference>
<dbReference type="Gene3D" id="1.20.1510.10">
    <property type="entry name" value="Cation efflux protein transmembrane domain"/>
    <property type="match status" value="1"/>
</dbReference>
<organism evidence="12 15">
    <name type="scientific">Adineta steineri</name>
    <dbReference type="NCBI Taxonomy" id="433720"/>
    <lineage>
        <taxon>Eukaryota</taxon>
        <taxon>Metazoa</taxon>
        <taxon>Spiralia</taxon>
        <taxon>Gnathifera</taxon>
        <taxon>Rotifera</taxon>
        <taxon>Eurotatoria</taxon>
        <taxon>Bdelloidea</taxon>
        <taxon>Adinetida</taxon>
        <taxon>Adinetidae</taxon>
        <taxon>Adineta</taxon>
    </lineage>
</organism>
<dbReference type="GO" id="GO:0010312">
    <property type="term" value="P:detoxification of zinc ion"/>
    <property type="evidence" value="ECO:0007669"/>
    <property type="project" value="TreeGrafter"/>
</dbReference>
<evidence type="ECO:0000256" key="4">
    <source>
        <dbReference type="ARBA" id="ARBA00022692"/>
    </source>
</evidence>
<feature type="transmembrane region" description="Helical" evidence="9">
    <location>
        <begin position="126"/>
        <end position="147"/>
    </location>
</feature>
<dbReference type="PANTHER" id="PTHR45820:SF4">
    <property type="entry name" value="ZINC TRANSPORTER 63C, ISOFORM F"/>
    <property type="match status" value="1"/>
</dbReference>
<dbReference type="Pfam" id="PF16916">
    <property type="entry name" value="ZT_dimer"/>
    <property type="match status" value="1"/>
</dbReference>
<evidence type="ECO:0000259" key="11">
    <source>
        <dbReference type="Pfam" id="PF16916"/>
    </source>
</evidence>
<evidence type="ECO:0000313" key="15">
    <source>
        <dbReference type="Proteomes" id="UP000663845"/>
    </source>
</evidence>
<dbReference type="Pfam" id="PF01545">
    <property type="entry name" value="Cation_efflux"/>
    <property type="match status" value="1"/>
</dbReference>
<evidence type="ECO:0000259" key="10">
    <source>
        <dbReference type="Pfam" id="PF01545"/>
    </source>
</evidence>
<evidence type="ECO:0000313" key="13">
    <source>
        <dbReference type="EMBL" id="CAF3572810.1"/>
    </source>
</evidence>
<dbReference type="EMBL" id="CAJOAY010000229">
    <property type="protein sequence ID" value="CAF3594446.1"/>
    <property type="molecule type" value="Genomic_DNA"/>
</dbReference>
<evidence type="ECO:0000313" key="12">
    <source>
        <dbReference type="EMBL" id="CAF0718722.1"/>
    </source>
</evidence>
<evidence type="ECO:0000256" key="9">
    <source>
        <dbReference type="SAM" id="Phobius"/>
    </source>
</evidence>
<feature type="transmembrane region" description="Helical" evidence="9">
    <location>
        <begin position="247"/>
        <end position="268"/>
    </location>
</feature>
<evidence type="ECO:0000256" key="6">
    <source>
        <dbReference type="ARBA" id="ARBA00022989"/>
    </source>
</evidence>
<dbReference type="SUPFAM" id="SSF161111">
    <property type="entry name" value="Cation efflux protein transmembrane domain-like"/>
    <property type="match status" value="1"/>
</dbReference>
<dbReference type="PANTHER" id="PTHR45820">
    <property type="entry name" value="FI23527P1"/>
    <property type="match status" value="1"/>
</dbReference>
<accession>A0A813MB36</accession>
<keyword evidence="3" id="KW-0813">Transport</keyword>
<dbReference type="GO" id="GO:0005385">
    <property type="term" value="F:zinc ion transmembrane transporter activity"/>
    <property type="evidence" value="ECO:0007669"/>
    <property type="project" value="TreeGrafter"/>
</dbReference>
<keyword evidence="7 9" id="KW-0472">Membrane</keyword>
<dbReference type="NCBIfam" id="TIGR01297">
    <property type="entry name" value="CDF"/>
    <property type="match status" value="1"/>
</dbReference>
<evidence type="ECO:0000256" key="5">
    <source>
        <dbReference type="ARBA" id="ARBA00022833"/>
    </source>
</evidence>
<feature type="domain" description="Cation efflux protein transmembrane" evidence="10">
    <location>
        <begin position="28"/>
        <end position="313"/>
    </location>
</feature>
<dbReference type="Proteomes" id="UP000663881">
    <property type="component" value="Unassembled WGS sequence"/>
</dbReference>
<feature type="compositionally biased region" description="Basic and acidic residues" evidence="8">
    <location>
        <begin position="159"/>
        <end position="185"/>
    </location>
</feature>
<evidence type="ECO:0000256" key="8">
    <source>
        <dbReference type="SAM" id="MobiDB-lite"/>
    </source>
</evidence>
<keyword evidence="5" id="KW-0862">Zinc</keyword>
<evidence type="ECO:0000256" key="2">
    <source>
        <dbReference type="ARBA" id="ARBA00008873"/>
    </source>
</evidence>
<dbReference type="InterPro" id="IPR058533">
    <property type="entry name" value="Cation_efflux_TM"/>
</dbReference>
<reference evidence="12" key="1">
    <citation type="submission" date="2021-02" db="EMBL/GenBank/DDBJ databases">
        <authorList>
            <person name="Nowell W R."/>
        </authorList>
    </citation>
    <scope>NUCLEOTIDE SEQUENCE</scope>
</reference>
<evidence type="ECO:0000313" key="14">
    <source>
        <dbReference type="EMBL" id="CAF3594446.1"/>
    </source>
</evidence>